<feature type="transmembrane region" description="Helical" evidence="8">
    <location>
        <begin position="306"/>
        <end position="337"/>
    </location>
</feature>
<keyword evidence="10" id="KW-1185">Reference proteome</keyword>
<evidence type="ECO:0000256" key="7">
    <source>
        <dbReference type="ARBA" id="ARBA00023136"/>
    </source>
</evidence>
<dbReference type="OrthoDB" id="8113547at2"/>
<keyword evidence="3" id="KW-0813">Transport</keyword>
<feature type="transmembrane region" description="Helical" evidence="8">
    <location>
        <begin position="63"/>
        <end position="89"/>
    </location>
</feature>
<dbReference type="InterPro" id="IPR002549">
    <property type="entry name" value="AI-2E-like"/>
</dbReference>
<feature type="transmembrane region" description="Helical" evidence="8">
    <location>
        <begin position="21"/>
        <end position="51"/>
    </location>
</feature>
<feature type="transmembrane region" description="Helical" evidence="8">
    <location>
        <begin position="155"/>
        <end position="177"/>
    </location>
</feature>
<gene>
    <name evidence="9" type="ORF">SAMN04488042_1011207</name>
</gene>
<comment type="subcellular location">
    <subcellularLocation>
        <location evidence="1">Cell membrane</location>
        <topology evidence="1">Multi-pass membrane protein</topology>
    </subcellularLocation>
</comment>
<evidence type="ECO:0000256" key="3">
    <source>
        <dbReference type="ARBA" id="ARBA00022448"/>
    </source>
</evidence>
<dbReference type="PANTHER" id="PTHR21716:SF67">
    <property type="entry name" value="TRANSPORT PROTEIN YDIK-RELATED"/>
    <property type="match status" value="1"/>
</dbReference>
<accession>A0A1I4JXL1</accession>
<proteinExistence type="inferred from homology"/>
<evidence type="ECO:0000256" key="8">
    <source>
        <dbReference type="SAM" id="Phobius"/>
    </source>
</evidence>
<evidence type="ECO:0000256" key="4">
    <source>
        <dbReference type="ARBA" id="ARBA00022475"/>
    </source>
</evidence>
<dbReference type="STRING" id="254406.SAMN04488042_1011207"/>
<feature type="transmembrane region" description="Helical" evidence="8">
    <location>
        <begin position="243"/>
        <end position="269"/>
    </location>
</feature>
<dbReference type="Pfam" id="PF01594">
    <property type="entry name" value="AI-2E_transport"/>
    <property type="match status" value="1"/>
</dbReference>
<name>A0A1I4JXL1_9RHOB</name>
<evidence type="ECO:0000256" key="6">
    <source>
        <dbReference type="ARBA" id="ARBA00022989"/>
    </source>
</evidence>
<dbReference type="GO" id="GO:0005886">
    <property type="term" value="C:plasma membrane"/>
    <property type="evidence" value="ECO:0007669"/>
    <property type="project" value="UniProtKB-SubCell"/>
</dbReference>
<dbReference type="EMBL" id="FOTQ01000001">
    <property type="protein sequence ID" value="SFL70846.1"/>
    <property type="molecule type" value="Genomic_DNA"/>
</dbReference>
<keyword evidence="5 8" id="KW-0812">Transmembrane</keyword>
<evidence type="ECO:0000313" key="9">
    <source>
        <dbReference type="EMBL" id="SFL70846.1"/>
    </source>
</evidence>
<dbReference type="RefSeq" id="WP_093091795.1">
    <property type="nucleotide sequence ID" value="NZ_FOTQ01000001.1"/>
</dbReference>
<protein>
    <submittedName>
        <fullName evidence="9">Predicted PurR-regulated permease PerM</fullName>
    </submittedName>
</protein>
<comment type="similarity">
    <text evidence="2">Belongs to the autoinducer-2 exporter (AI-2E) (TC 2.A.86) family.</text>
</comment>
<evidence type="ECO:0000313" key="10">
    <source>
        <dbReference type="Proteomes" id="UP000199144"/>
    </source>
</evidence>
<reference evidence="9 10" key="1">
    <citation type="submission" date="2016-10" db="EMBL/GenBank/DDBJ databases">
        <authorList>
            <person name="de Groot N.N."/>
        </authorList>
    </citation>
    <scope>NUCLEOTIDE SEQUENCE [LARGE SCALE GENOMIC DNA]</scope>
    <source>
        <strain evidence="9 10">DSM 15283</strain>
    </source>
</reference>
<keyword evidence="4" id="KW-1003">Cell membrane</keyword>
<evidence type="ECO:0000256" key="2">
    <source>
        <dbReference type="ARBA" id="ARBA00009773"/>
    </source>
</evidence>
<sequence length="365" mass="38632">MNQSDDRRIVDLGIRLVFLCLFIYAAFVIVAPLAGIVIWATILAVAVYPVYDWLARLLGGRGGWAATIIVLLGLALTIGPLWASVAGLAQFTNDWAHRAASGDLRLPPLPERIDSWEILGPKIKETWALFDNNLAQAVDKYGSVIVNLGKSIGGMLAGIGLGLLAMALSVVVMGMMLPAGPKLGGMLHNFGNRIFAPKGGEFVRLATATVRNVSRGVLGVAAIQAFLAGVVMFLFGIQTAGMLAMICLVLGIVQVGPGPVIIPAIIWAWSAMSPGMAFLFTAIMIPVMIMDNFLRPIFIARGLDTPILVILVGVIGGVLSGGIVGIFIGPVILSVFYELVMLWMNDGQPLVTDETEAAEATGETP</sequence>
<organism evidence="9 10">
    <name type="scientific">Shimia aestuarii</name>
    <dbReference type="NCBI Taxonomy" id="254406"/>
    <lineage>
        <taxon>Bacteria</taxon>
        <taxon>Pseudomonadati</taxon>
        <taxon>Pseudomonadota</taxon>
        <taxon>Alphaproteobacteria</taxon>
        <taxon>Rhodobacterales</taxon>
        <taxon>Roseobacteraceae</taxon>
    </lineage>
</organism>
<evidence type="ECO:0000256" key="1">
    <source>
        <dbReference type="ARBA" id="ARBA00004651"/>
    </source>
</evidence>
<evidence type="ECO:0000256" key="5">
    <source>
        <dbReference type="ARBA" id="ARBA00022692"/>
    </source>
</evidence>
<dbReference type="PANTHER" id="PTHR21716">
    <property type="entry name" value="TRANSMEMBRANE PROTEIN"/>
    <property type="match status" value="1"/>
</dbReference>
<dbReference type="AlphaFoldDB" id="A0A1I4JXL1"/>
<feature type="transmembrane region" description="Helical" evidence="8">
    <location>
        <begin position="275"/>
        <end position="294"/>
    </location>
</feature>
<keyword evidence="7 8" id="KW-0472">Membrane</keyword>
<feature type="transmembrane region" description="Helical" evidence="8">
    <location>
        <begin position="217"/>
        <end position="236"/>
    </location>
</feature>
<keyword evidence="6 8" id="KW-1133">Transmembrane helix</keyword>
<dbReference type="Proteomes" id="UP000199144">
    <property type="component" value="Unassembled WGS sequence"/>
</dbReference>